<keyword evidence="1" id="KW-0812">Transmembrane</keyword>
<name>A0A515ELE4_9BURK</name>
<dbReference type="RefSeq" id="WP_142809417.1">
    <property type="nucleotide sequence ID" value="NZ_CP036282.1"/>
</dbReference>
<protein>
    <submittedName>
        <fullName evidence="2">Type II secretion system protein M</fullName>
    </submittedName>
</protein>
<dbReference type="EMBL" id="CP036282">
    <property type="protein sequence ID" value="QDL53485.1"/>
    <property type="molecule type" value="Genomic_DNA"/>
</dbReference>
<dbReference type="Proteomes" id="UP000317365">
    <property type="component" value="Chromosome"/>
</dbReference>
<organism evidence="2 3">
    <name type="scientific">Rhodoferax aquaticus</name>
    <dbReference type="NCBI Taxonomy" id="2527691"/>
    <lineage>
        <taxon>Bacteria</taxon>
        <taxon>Pseudomonadati</taxon>
        <taxon>Pseudomonadota</taxon>
        <taxon>Betaproteobacteria</taxon>
        <taxon>Burkholderiales</taxon>
        <taxon>Comamonadaceae</taxon>
        <taxon>Rhodoferax</taxon>
    </lineage>
</organism>
<dbReference type="GO" id="GO:0015628">
    <property type="term" value="P:protein secretion by the type II secretion system"/>
    <property type="evidence" value="ECO:0007669"/>
    <property type="project" value="InterPro"/>
</dbReference>
<evidence type="ECO:0000256" key="1">
    <source>
        <dbReference type="SAM" id="Phobius"/>
    </source>
</evidence>
<reference evidence="3" key="1">
    <citation type="submission" date="2019-02" db="EMBL/GenBank/DDBJ databases">
        <title>Complete genome sequence of Rhodoferax sp. Gr-4.</title>
        <authorList>
            <person name="Jin L."/>
        </authorList>
    </citation>
    <scope>NUCLEOTIDE SEQUENCE [LARGE SCALE GENOMIC DNA]</scope>
    <source>
        <strain evidence="3">Gr-4</strain>
    </source>
</reference>
<dbReference type="GO" id="GO:0015627">
    <property type="term" value="C:type II protein secretion system complex"/>
    <property type="evidence" value="ECO:0007669"/>
    <property type="project" value="InterPro"/>
</dbReference>
<proteinExistence type="predicted"/>
<accession>A0A515ELE4</accession>
<reference evidence="3" key="2">
    <citation type="journal article" date="2020" name="Int. J. Syst. Evol. Microbiol.">
        <title>Genomic insights into a novel species Rhodoferax aquaticus sp. nov., isolated from freshwater.</title>
        <authorList>
            <person name="Li T."/>
            <person name="Zhuo Y."/>
            <person name="Jin C.Z."/>
            <person name="Wu X."/>
            <person name="Ko S.R."/>
            <person name="Jin F.J."/>
            <person name="Ahn C.Y."/>
            <person name="Oh H.M."/>
            <person name="Lee H.G."/>
            <person name="Jin L."/>
        </authorList>
    </citation>
    <scope>NUCLEOTIDE SEQUENCE [LARGE SCALE GENOMIC DNA]</scope>
    <source>
        <strain evidence="3">Gr-4</strain>
    </source>
</reference>
<keyword evidence="3" id="KW-1185">Reference proteome</keyword>
<feature type="transmembrane region" description="Helical" evidence="1">
    <location>
        <begin position="20"/>
        <end position="42"/>
    </location>
</feature>
<evidence type="ECO:0000313" key="3">
    <source>
        <dbReference type="Proteomes" id="UP000317365"/>
    </source>
</evidence>
<dbReference type="InterPro" id="IPR007690">
    <property type="entry name" value="T2SS_GspM"/>
</dbReference>
<keyword evidence="1" id="KW-0472">Membrane</keyword>
<dbReference type="AlphaFoldDB" id="A0A515ELE4"/>
<sequence length="157" mass="16962">MKPQDLLPLWQGLSARDQRLLKVAASALLSALVWLLAVAPALRTLQQFEPQYRAQETQLQAMLALQTQAQKLQGQVSLSPAQAAVRLKTSAQAAFGSQAEVRLQDQEATITLQGVAPEVLAQWLATARTDAHALPTQAKLSRTANGWSGTLRMALPS</sequence>
<keyword evidence="1" id="KW-1133">Transmembrane helix</keyword>
<evidence type="ECO:0000313" key="2">
    <source>
        <dbReference type="EMBL" id="QDL53485.1"/>
    </source>
</evidence>
<dbReference type="Pfam" id="PF04612">
    <property type="entry name" value="T2SSM"/>
    <property type="match status" value="1"/>
</dbReference>
<gene>
    <name evidence="2" type="ORF">EXZ61_04450</name>
</gene>
<dbReference type="KEGG" id="rhg:EXZ61_04450"/>